<organism evidence="1 2">
    <name type="scientific">Linnemannia elongata AG-77</name>
    <dbReference type="NCBI Taxonomy" id="1314771"/>
    <lineage>
        <taxon>Eukaryota</taxon>
        <taxon>Fungi</taxon>
        <taxon>Fungi incertae sedis</taxon>
        <taxon>Mucoromycota</taxon>
        <taxon>Mortierellomycotina</taxon>
        <taxon>Mortierellomycetes</taxon>
        <taxon>Mortierellales</taxon>
        <taxon>Mortierellaceae</taxon>
        <taxon>Linnemannia</taxon>
    </lineage>
</organism>
<dbReference type="AlphaFoldDB" id="A0A197JII3"/>
<accession>A0A197JII3</accession>
<gene>
    <name evidence="1" type="ORF">K457DRAFT_23586</name>
</gene>
<evidence type="ECO:0000313" key="1">
    <source>
        <dbReference type="EMBL" id="OAQ25007.1"/>
    </source>
</evidence>
<protein>
    <submittedName>
        <fullName evidence="1">Uncharacterized protein</fullName>
    </submittedName>
</protein>
<dbReference type="EMBL" id="KV442084">
    <property type="protein sequence ID" value="OAQ25007.1"/>
    <property type="molecule type" value="Genomic_DNA"/>
</dbReference>
<dbReference type="Proteomes" id="UP000078512">
    <property type="component" value="Unassembled WGS sequence"/>
</dbReference>
<name>A0A197JII3_9FUNG</name>
<evidence type="ECO:0000313" key="2">
    <source>
        <dbReference type="Proteomes" id="UP000078512"/>
    </source>
</evidence>
<keyword evidence="2" id="KW-1185">Reference proteome</keyword>
<sequence length="88" mass="10112">MTHRNVAHQESAQLLREWETWMQGLKCSKYPHVRQALSSARALTMANIDEFIRNRVAVERELKILKNSSRQLDLGDEELISQLVAGPP</sequence>
<proteinExistence type="predicted"/>
<reference evidence="1 2" key="1">
    <citation type="submission" date="2016-05" db="EMBL/GenBank/DDBJ databases">
        <title>Genome sequencing reveals origins of a unique bacterial endosymbiosis in the earliest lineages of terrestrial Fungi.</title>
        <authorList>
            <consortium name="DOE Joint Genome Institute"/>
            <person name="Uehling J."/>
            <person name="Gryganskyi A."/>
            <person name="Hameed K."/>
            <person name="Tschaplinski T."/>
            <person name="Misztal P."/>
            <person name="Wu S."/>
            <person name="Desiro A."/>
            <person name="Vande Pol N."/>
            <person name="Du Z.-Y."/>
            <person name="Zienkiewicz A."/>
            <person name="Zienkiewicz K."/>
            <person name="Morin E."/>
            <person name="Tisserant E."/>
            <person name="Splivallo R."/>
            <person name="Hainaut M."/>
            <person name="Henrissat B."/>
            <person name="Ohm R."/>
            <person name="Kuo A."/>
            <person name="Yan J."/>
            <person name="Lipzen A."/>
            <person name="Nolan M."/>
            <person name="Labutti K."/>
            <person name="Barry K."/>
            <person name="Goldstein A."/>
            <person name="Labbe J."/>
            <person name="Schadt C."/>
            <person name="Tuskan G."/>
            <person name="Grigoriev I."/>
            <person name="Martin F."/>
            <person name="Vilgalys R."/>
            <person name="Bonito G."/>
        </authorList>
    </citation>
    <scope>NUCLEOTIDE SEQUENCE [LARGE SCALE GENOMIC DNA]</scope>
    <source>
        <strain evidence="1 2">AG-77</strain>
    </source>
</reference>